<dbReference type="Proteomes" id="UP000022910">
    <property type="component" value="Unassembled WGS sequence"/>
</dbReference>
<reference evidence="9 10" key="1">
    <citation type="submission" date="2014-02" db="EMBL/GenBank/DDBJ databases">
        <title>Single nucleus genome sequencing reveals high similarity among nuclei of an endomycorrhizal fungus.</title>
        <authorList>
            <person name="Lin K."/>
            <person name="Geurts R."/>
            <person name="Zhang Z."/>
            <person name="Limpens E."/>
            <person name="Saunders D.G."/>
            <person name="Mu D."/>
            <person name="Pang E."/>
            <person name="Cao H."/>
            <person name="Cha H."/>
            <person name="Lin T."/>
            <person name="Zhou Q."/>
            <person name="Shang Y."/>
            <person name="Li Y."/>
            <person name="Ivanov S."/>
            <person name="Sharma T."/>
            <person name="Velzen R.V."/>
            <person name="Ruijter N.D."/>
            <person name="Aanen D.K."/>
            <person name="Win J."/>
            <person name="Kamoun S."/>
            <person name="Bisseling T."/>
            <person name="Huang S."/>
        </authorList>
    </citation>
    <scope>NUCLEOTIDE SEQUENCE [LARGE SCALE GENOMIC DNA]</scope>
    <source>
        <strain evidence="10">DAOM197198w</strain>
    </source>
</reference>
<dbReference type="GO" id="GO:0046872">
    <property type="term" value="F:metal ion binding"/>
    <property type="evidence" value="ECO:0007669"/>
    <property type="project" value="UniProtKB-KW"/>
</dbReference>
<comment type="caution">
    <text evidence="9">The sequence shown here is derived from an EMBL/GenBank/DDBJ whole genome shotgun (WGS) entry which is preliminary data.</text>
</comment>
<keyword evidence="4" id="KW-0479">Metal-binding</keyword>
<evidence type="ECO:0000256" key="6">
    <source>
        <dbReference type="ARBA" id="ARBA00023004"/>
    </source>
</evidence>
<evidence type="ECO:0000256" key="1">
    <source>
        <dbReference type="ARBA" id="ARBA00001970"/>
    </source>
</evidence>
<organism evidence="9 10">
    <name type="scientific">Rhizophagus irregularis (strain DAOM 197198w)</name>
    <name type="common">Glomus intraradices</name>
    <dbReference type="NCBI Taxonomy" id="1432141"/>
    <lineage>
        <taxon>Eukaryota</taxon>
        <taxon>Fungi</taxon>
        <taxon>Fungi incertae sedis</taxon>
        <taxon>Mucoromycota</taxon>
        <taxon>Glomeromycotina</taxon>
        <taxon>Glomeromycetes</taxon>
        <taxon>Glomerales</taxon>
        <taxon>Glomeraceae</taxon>
        <taxon>Rhizophagus</taxon>
    </lineage>
</organism>
<evidence type="ECO:0000256" key="2">
    <source>
        <dbReference type="ARBA" id="ARBA00022559"/>
    </source>
</evidence>
<sequence>MDAKLIILFLSNMSHPEYRPPGENDVRSPCPALNCLANHGFLPRSGKDFSMSELIEALNKGFNTSRAFASVQTLGAFTMYGKLFQKMSLSDLQRHGILEHDASLSRQDAAIGDHVNVDKTLVDLLLTYKVGEKINIESLAKLHHVRYTDSKERNKDFYYGWRQQSLSFGESSLLLCVIGGATNKEVDAKVAEIFFKEERLADEWKSSETPIGLFEILNYQKEIEKKAEEVRPK</sequence>
<evidence type="ECO:0000256" key="4">
    <source>
        <dbReference type="ARBA" id="ARBA00022723"/>
    </source>
</evidence>
<dbReference type="AlphaFoldDB" id="A0A015KB27"/>
<accession>A0A015KB27</accession>
<keyword evidence="2" id="KW-0575">Peroxidase</keyword>
<dbReference type="PROSITE" id="PS51405">
    <property type="entry name" value="HEME_HALOPEROXIDASE"/>
    <property type="match status" value="1"/>
</dbReference>
<gene>
    <name evidence="9" type="ORF">RirG_009780</name>
</gene>
<dbReference type="InterPro" id="IPR000028">
    <property type="entry name" value="Chloroperoxidase"/>
</dbReference>
<evidence type="ECO:0000259" key="8">
    <source>
        <dbReference type="PROSITE" id="PS51405"/>
    </source>
</evidence>
<evidence type="ECO:0000256" key="5">
    <source>
        <dbReference type="ARBA" id="ARBA00023002"/>
    </source>
</evidence>
<dbReference type="Gene3D" id="1.10.489.10">
    <property type="entry name" value="Chloroperoxidase-like"/>
    <property type="match status" value="1"/>
</dbReference>
<evidence type="ECO:0000313" key="9">
    <source>
        <dbReference type="EMBL" id="EXX79002.1"/>
    </source>
</evidence>
<protein>
    <recommendedName>
        <fullName evidence="8">Heme haloperoxidase family profile domain-containing protein</fullName>
    </recommendedName>
</protein>
<dbReference type="InterPro" id="IPR036851">
    <property type="entry name" value="Chloroperoxidase-like_sf"/>
</dbReference>
<dbReference type="Pfam" id="PF01328">
    <property type="entry name" value="Peroxidase_2"/>
    <property type="match status" value="1"/>
</dbReference>
<dbReference type="OMA" id="CPAMNSL"/>
<dbReference type="EMBL" id="JEMT01006417">
    <property type="protein sequence ID" value="EXX79002.1"/>
    <property type="molecule type" value="Genomic_DNA"/>
</dbReference>
<dbReference type="PANTHER" id="PTHR33577:SF9">
    <property type="entry name" value="PEROXIDASE STCC"/>
    <property type="match status" value="1"/>
</dbReference>
<keyword evidence="6" id="KW-0408">Iron</keyword>
<comment type="similarity">
    <text evidence="7">Belongs to the chloroperoxidase family.</text>
</comment>
<comment type="cofactor">
    <cofactor evidence="1">
        <name>heme b</name>
        <dbReference type="ChEBI" id="CHEBI:60344"/>
    </cofactor>
</comment>
<dbReference type="STRING" id="1432141.A0A015KB27"/>
<evidence type="ECO:0000256" key="7">
    <source>
        <dbReference type="ARBA" id="ARBA00025795"/>
    </source>
</evidence>
<name>A0A015KB27_RHIIW</name>
<evidence type="ECO:0000256" key="3">
    <source>
        <dbReference type="ARBA" id="ARBA00022617"/>
    </source>
</evidence>
<dbReference type="SUPFAM" id="SSF47571">
    <property type="entry name" value="Cloroperoxidase"/>
    <property type="match status" value="1"/>
</dbReference>
<dbReference type="OrthoDB" id="407298at2759"/>
<keyword evidence="5" id="KW-0560">Oxidoreductase</keyword>
<keyword evidence="10" id="KW-1185">Reference proteome</keyword>
<proteinExistence type="inferred from homology"/>
<dbReference type="PANTHER" id="PTHR33577">
    <property type="entry name" value="STERIGMATOCYSTIN BIOSYNTHESIS PEROXIDASE STCC-RELATED"/>
    <property type="match status" value="1"/>
</dbReference>
<feature type="domain" description="Heme haloperoxidase family profile" evidence="8">
    <location>
        <begin position="14"/>
        <end position="218"/>
    </location>
</feature>
<keyword evidence="3" id="KW-0349">Heme</keyword>
<dbReference type="GO" id="GO:0004601">
    <property type="term" value="F:peroxidase activity"/>
    <property type="evidence" value="ECO:0007669"/>
    <property type="project" value="UniProtKB-KW"/>
</dbReference>
<evidence type="ECO:0000313" key="10">
    <source>
        <dbReference type="Proteomes" id="UP000022910"/>
    </source>
</evidence>